<evidence type="ECO:0000313" key="2">
    <source>
        <dbReference type="Proteomes" id="UP000016662"/>
    </source>
</evidence>
<keyword evidence="2" id="KW-1185">Reference proteome</keyword>
<comment type="caution">
    <text evidence="1">The sequence shown here is derived from an EMBL/GenBank/DDBJ whole genome shotgun (WGS) entry which is preliminary data.</text>
</comment>
<organism evidence="1 2">
    <name type="scientific">Ruminococcus callidus ATCC 27760</name>
    <dbReference type="NCBI Taxonomy" id="411473"/>
    <lineage>
        <taxon>Bacteria</taxon>
        <taxon>Bacillati</taxon>
        <taxon>Bacillota</taxon>
        <taxon>Clostridia</taxon>
        <taxon>Eubacteriales</taxon>
        <taxon>Oscillospiraceae</taxon>
        <taxon>Ruminococcus</taxon>
    </lineage>
</organism>
<proteinExistence type="predicted"/>
<protein>
    <submittedName>
        <fullName evidence="1">Uncharacterized protein</fullName>
    </submittedName>
</protein>
<name>U2K5G3_9FIRM</name>
<dbReference type="eggNOG" id="ENOG50344TK">
    <property type="taxonomic scope" value="Bacteria"/>
</dbReference>
<dbReference type="AlphaFoldDB" id="U2K5G3"/>
<dbReference type="HOGENOM" id="CLU_1968940_0_0_9"/>
<dbReference type="EMBL" id="AWVF01000275">
    <property type="protein sequence ID" value="ERJ93741.1"/>
    <property type="molecule type" value="Genomic_DNA"/>
</dbReference>
<sequence length="127" mass="14204">MVPKVQEQIRESSLLNYGTWAYLGSPNDASGRYLFWTSVNTEAVGAGKKIPVIISRADGGFYISETTTAERSNKGKNYVAIVDHIYNSAGFRPYTKGERYNSLTEAYAAYEKLVAEKYPDYKDALPK</sequence>
<dbReference type="STRING" id="411473.RUMCAL_02220"/>
<dbReference type="PATRIC" id="fig|411473.3.peg.1834"/>
<gene>
    <name evidence="1" type="ORF">RUMCAL_02220</name>
</gene>
<reference evidence="1 2" key="1">
    <citation type="submission" date="2013-07" db="EMBL/GenBank/DDBJ databases">
        <authorList>
            <person name="Weinstock G."/>
            <person name="Sodergren E."/>
            <person name="Wylie T."/>
            <person name="Fulton L."/>
            <person name="Fulton R."/>
            <person name="Fronick C."/>
            <person name="O'Laughlin M."/>
            <person name="Godfrey J."/>
            <person name="Miner T."/>
            <person name="Herter B."/>
            <person name="Appelbaum E."/>
            <person name="Cordes M."/>
            <person name="Lek S."/>
            <person name="Wollam A."/>
            <person name="Pepin K.H."/>
            <person name="Palsikar V.B."/>
            <person name="Mitreva M."/>
            <person name="Wilson R.K."/>
        </authorList>
    </citation>
    <scope>NUCLEOTIDE SEQUENCE [LARGE SCALE GENOMIC DNA]</scope>
    <source>
        <strain evidence="1 2">ATCC 27760</strain>
    </source>
</reference>
<accession>U2K5G3</accession>
<evidence type="ECO:0000313" key="1">
    <source>
        <dbReference type="EMBL" id="ERJ93741.1"/>
    </source>
</evidence>
<dbReference type="Proteomes" id="UP000016662">
    <property type="component" value="Unassembled WGS sequence"/>
</dbReference>